<dbReference type="EMBL" id="JADCNL010000011">
    <property type="protein sequence ID" value="KAG0460806.1"/>
    <property type="molecule type" value="Genomic_DNA"/>
</dbReference>
<dbReference type="FunFam" id="3.60.20.30:FF:000004">
    <property type="entry name" value="Putative threonine aspartase isoform A"/>
    <property type="match status" value="1"/>
</dbReference>
<dbReference type="Pfam" id="PF01112">
    <property type="entry name" value="Asparaginase_2"/>
    <property type="match status" value="1"/>
</dbReference>
<comment type="caution">
    <text evidence="4">The sequence shown here is derived from an EMBL/GenBank/DDBJ whole genome shotgun (WGS) entry which is preliminary data.</text>
</comment>
<name>A0A835PUT6_VANPL</name>
<evidence type="ECO:0000313" key="4">
    <source>
        <dbReference type="EMBL" id="KAG0460806.1"/>
    </source>
</evidence>
<dbReference type="InterPro" id="IPR037464">
    <property type="entry name" value="Taspase1"/>
</dbReference>
<evidence type="ECO:0000256" key="1">
    <source>
        <dbReference type="ARBA" id="ARBA00011601"/>
    </source>
</evidence>
<dbReference type="Proteomes" id="UP000636800">
    <property type="component" value="Chromosome 11"/>
</dbReference>
<dbReference type="InterPro" id="IPR029055">
    <property type="entry name" value="Ntn_hydrolases_N"/>
</dbReference>
<dbReference type="PANTHER" id="PTHR10188">
    <property type="entry name" value="L-ASPARAGINASE"/>
    <property type="match status" value="1"/>
</dbReference>
<accession>A0A835PUT6</accession>
<comment type="subunit">
    <text evidence="1">Heterotetramer of two alpha and two beta chains arranged as a dimer of alpha/beta heterodimers.</text>
</comment>
<dbReference type="CDD" id="cd04514">
    <property type="entry name" value="Taspase1_like"/>
    <property type="match status" value="1"/>
</dbReference>
<feature type="active site" description="Nucleophile" evidence="2">
    <location>
        <position position="209"/>
    </location>
</feature>
<dbReference type="AlphaFoldDB" id="A0A835PUT6"/>
<sequence length="390" mass="40985">MDQARENPRYFVAVHVGAGFHSPSNEKAFRRAMKNACLSAAAVFRKGSGGCPRCCRSSYSSTRGAYGAVGGSSGVQNPIAIAAFLAREQITRSSILGSIPPMFLVGEGARQWAKSKGINVHADISEAELWLATERARIQWSRYKSMLASAKKQKESSFVLPCKESELKGFLSVGSVNDVKPYETVGEAGDLGVEHHLLMYNEDDCIVDTVGVVCVDAFGHVASGASSGGIALKVDGRVGLAAMYGSGCWALSKDPFGAPCNVGCCATGAGEYLMRAFAARECCVSASLSSAGPAPACMKVLRSMINDDNYCTTDMGAGVLLVQSETLQAAGNSPRLNAVEMVAAYTSSSFGVGYFGSSMDRPKVSILRSTAKRSSSGVCCFGARVDLNSK</sequence>
<dbReference type="GO" id="GO:0005737">
    <property type="term" value="C:cytoplasm"/>
    <property type="evidence" value="ECO:0007669"/>
    <property type="project" value="TreeGrafter"/>
</dbReference>
<dbReference type="InterPro" id="IPR000246">
    <property type="entry name" value="Peptidase_T2"/>
</dbReference>
<dbReference type="SUPFAM" id="SSF56235">
    <property type="entry name" value="N-terminal nucleophile aminohydrolases (Ntn hydrolases)"/>
    <property type="match status" value="1"/>
</dbReference>
<dbReference type="OrthoDB" id="755325at2759"/>
<dbReference type="GO" id="GO:0051604">
    <property type="term" value="P:protein maturation"/>
    <property type="evidence" value="ECO:0007669"/>
    <property type="project" value="TreeGrafter"/>
</dbReference>
<feature type="site" description="Cleavage; by autolysis" evidence="3">
    <location>
        <begin position="208"/>
        <end position="209"/>
    </location>
</feature>
<gene>
    <name evidence="4" type="ORF">HPP92_021103</name>
</gene>
<reference evidence="4 5" key="1">
    <citation type="journal article" date="2020" name="Nat. Food">
        <title>A phased Vanilla planifolia genome enables genetic improvement of flavour and production.</title>
        <authorList>
            <person name="Hasing T."/>
            <person name="Tang H."/>
            <person name="Brym M."/>
            <person name="Khazi F."/>
            <person name="Huang T."/>
            <person name="Chambers A.H."/>
        </authorList>
    </citation>
    <scope>NUCLEOTIDE SEQUENCE [LARGE SCALE GENOMIC DNA]</scope>
    <source>
        <tissue evidence="4">Leaf</tissue>
    </source>
</reference>
<evidence type="ECO:0000256" key="3">
    <source>
        <dbReference type="PIRSR" id="PIRSR600246-3"/>
    </source>
</evidence>
<evidence type="ECO:0000256" key="2">
    <source>
        <dbReference type="PIRSR" id="PIRSR600246-1"/>
    </source>
</evidence>
<organism evidence="4 5">
    <name type="scientific">Vanilla planifolia</name>
    <name type="common">Vanilla</name>
    <dbReference type="NCBI Taxonomy" id="51239"/>
    <lineage>
        <taxon>Eukaryota</taxon>
        <taxon>Viridiplantae</taxon>
        <taxon>Streptophyta</taxon>
        <taxon>Embryophyta</taxon>
        <taxon>Tracheophyta</taxon>
        <taxon>Spermatophyta</taxon>
        <taxon>Magnoliopsida</taxon>
        <taxon>Liliopsida</taxon>
        <taxon>Asparagales</taxon>
        <taxon>Orchidaceae</taxon>
        <taxon>Vanilloideae</taxon>
        <taxon>Vanilleae</taxon>
        <taxon>Vanilla</taxon>
    </lineage>
</organism>
<evidence type="ECO:0000313" key="5">
    <source>
        <dbReference type="Proteomes" id="UP000636800"/>
    </source>
</evidence>
<evidence type="ECO:0008006" key="6">
    <source>
        <dbReference type="Google" id="ProtNLM"/>
    </source>
</evidence>
<protein>
    <recommendedName>
        <fullName evidence="6">Threonine aspartase</fullName>
    </recommendedName>
</protein>
<dbReference type="Gene3D" id="3.60.20.30">
    <property type="entry name" value="(Glycosyl)asparaginase"/>
    <property type="match status" value="1"/>
</dbReference>
<dbReference type="GO" id="GO:0004298">
    <property type="term" value="F:threonine-type endopeptidase activity"/>
    <property type="evidence" value="ECO:0007669"/>
    <property type="project" value="InterPro"/>
</dbReference>
<proteinExistence type="predicted"/>
<keyword evidence="5" id="KW-1185">Reference proteome</keyword>
<dbReference type="PANTHER" id="PTHR10188:SF8">
    <property type="entry name" value="THREONINE ASPARTASE 1"/>
    <property type="match status" value="1"/>
</dbReference>